<dbReference type="Gene3D" id="4.10.240.10">
    <property type="entry name" value="Zn(2)-C6 fungal-type DNA-binding domain"/>
    <property type="match status" value="1"/>
</dbReference>
<dbReference type="GO" id="GO:0045944">
    <property type="term" value="P:positive regulation of transcription by RNA polymerase II"/>
    <property type="evidence" value="ECO:0007669"/>
    <property type="project" value="TreeGrafter"/>
</dbReference>
<organism evidence="7 8">
    <name type="scientific">Exophiala xenobiotica</name>
    <dbReference type="NCBI Taxonomy" id="348802"/>
    <lineage>
        <taxon>Eukaryota</taxon>
        <taxon>Fungi</taxon>
        <taxon>Dikarya</taxon>
        <taxon>Ascomycota</taxon>
        <taxon>Pezizomycotina</taxon>
        <taxon>Eurotiomycetes</taxon>
        <taxon>Chaetothyriomycetidae</taxon>
        <taxon>Chaetothyriales</taxon>
        <taxon>Herpotrichiellaceae</taxon>
        <taxon>Exophiala</taxon>
    </lineage>
</organism>
<evidence type="ECO:0000256" key="1">
    <source>
        <dbReference type="ARBA" id="ARBA00004123"/>
    </source>
</evidence>
<dbReference type="CDD" id="cd12148">
    <property type="entry name" value="fungal_TF_MHR"/>
    <property type="match status" value="1"/>
</dbReference>
<dbReference type="OrthoDB" id="4525710at2759"/>
<dbReference type="PROSITE" id="PS00463">
    <property type="entry name" value="ZN2_CY6_FUNGAL_1"/>
    <property type="match status" value="1"/>
</dbReference>
<dbReference type="Pfam" id="PF00172">
    <property type="entry name" value="Zn_clus"/>
    <property type="match status" value="1"/>
</dbReference>
<evidence type="ECO:0000256" key="4">
    <source>
        <dbReference type="ARBA" id="ARBA00023163"/>
    </source>
</evidence>
<dbReference type="SMART" id="SM00066">
    <property type="entry name" value="GAL4"/>
    <property type="match status" value="1"/>
</dbReference>
<dbReference type="InterPro" id="IPR021858">
    <property type="entry name" value="Fun_TF"/>
</dbReference>
<evidence type="ECO:0000313" key="8">
    <source>
        <dbReference type="Proteomes" id="UP000054342"/>
    </source>
</evidence>
<evidence type="ECO:0000256" key="2">
    <source>
        <dbReference type="ARBA" id="ARBA00023015"/>
    </source>
</evidence>
<keyword evidence="8" id="KW-1185">Reference proteome</keyword>
<dbReference type="GO" id="GO:0000981">
    <property type="term" value="F:DNA-binding transcription factor activity, RNA polymerase II-specific"/>
    <property type="evidence" value="ECO:0007669"/>
    <property type="project" value="InterPro"/>
</dbReference>
<dbReference type="InterPro" id="IPR001138">
    <property type="entry name" value="Zn2Cys6_DnaBD"/>
</dbReference>
<sequence length="542" mass="60927">MITCLTCRRRHLKCDGLSPVCSQCRKSNRDCLSPTKRISFRDGMNPSINQPGSLEYGGRDVAFAKDQTWISVPSNLSFVDETNDIASDYEADTTTWKFESESDAAIIGNHIFDQDGSFPEDAGTILSAPSVESYQTPLQHHLLGLSSPSTTQGLLNESSWLLAHRQSPCSAEEAYLLRHFSSTLCRWLDVCDKDSRFGSDLVRRAPSAPLLLNACLAVAARHLSKFGRCNSELADHYHEKAVQMLLAMLNEEDLDRHIETILPSTVILRLFEQLSSNVPVHDLQRHLLGGSVFINSRTEYALSGGLTQAAFWVFVLQDVQFSLAYQRPLKMQTLPFSLEFRQRWQYENGGSEQSLIHRAIWILVETIQYCFGTHEAVAELELSDGLAEWESLTSEKFRPFYHEPGDAETFGTLWYTQSSHIIAVQHICMAKILLLSKRASHSRMGIGHGKTLRETQSQITQYTDVLFGSALSTDEAVPRFFACHAACTMSSWITSPGLQQRVLELLQATEQNNGWPWGYIVERLAEDWETEVLPRKASGPQA</sequence>
<dbReference type="PROSITE" id="PS50048">
    <property type="entry name" value="ZN2_CY6_FUNGAL_2"/>
    <property type="match status" value="1"/>
</dbReference>
<protein>
    <recommendedName>
        <fullName evidence="6">Zn(2)-C6 fungal-type domain-containing protein</fullName>
    </recommendedName>
</protein>
<name>A0A0D2FHT1_9EURO</name>
<dbReference type="HOGENOM" id="CLU_008719_1_0_1"/>
<evidence type="ECO:0000256" key="5">
    <source>
        <dbReference type="ARBA" id="ARBA00023242"/>
    </source>
</evidence>
<dbReference type="GO" id="GO:0000976">
    <property type="term" value="F:transcription cis-regulatory region binding"/>
    <property type="evidence" value="ECO:0007669"/>
    <property type="project" value="TreeGrafter"/>
</dbReference>
<dbReference type="Proteomes" id="UP000054342">
    <property type="component" value="Unassembled WGS sequence"/>
</dbReference>
<keyword evidence="2" id="KW-0805">Transcription regulation</keyword>
<keyword evidence="3" id="KW-0238">DNA-binding</keyword>
<dbReference type="SUPFAM" id="SSF57701">
    <property type="entry name" value="Zn2/Cys6 DNA-binding domain"/>
    <property type="match status" value="1"/>
</dbReference>
<dbReference type="InterPro" id="IPR036864">
    <property type="entry name" value="Zn2-C6_fun-type_DNA-bd_sf"/>
</dbReference>
<keyword evidence="4" id="KW-0804">Transcription</keyword>
<evidence type="ECO:0000313" key="7">
    <source>
        <dbReference type="EMBL" id="KIW59734.1"/>
    </source>
</evidence>
<reference evidence="7 8" key="1">
    <citation type="submission" date="2015-01" db="EMBL/GenBank/DDBJ databases">
        <title>The Genome Sequence of Exophiala xenobiotica CBS118157.</title>
        <authorList>
            <consortium name="The Broad Institute Genomics Platform"/>
            <person name="Cuomo C."/>
            <person name="de Hoog S."/>
            <person name="Gorbushina A."/>
            <person name="Stielow B."/>
            <person name="Teixiera M."/>
            <person name="Abouelleil A."/>
            <person name="Chapman S.B."/>
            <person name="Priest M."/>
            <person name="Young S.K."/>
            <person name="Wortman J."/>
            <person name="Nusbaum C."/>
            <person name="Birren B."/>
        </authorList>
    </citation>
    <scope>NUCLEOTIDE SEQUENCE [LARGE SCALE GENOMIC DNA]</scope>
    <source>
        <strain evidence="7 8">CBS 118157</strain>
    </source>
</reference>
<dbReference type="GO" id="GO:0008270">
    <property type="term" value="F:zinc ion binding"/>
    <property type="evidence" value="ECO:0007669"/>
    <property type="project" value="InterPro"/>
</dbReference>
<evidence type="ECO:0000259" key="6">
    <source>
        <dbReference type="PROSITE" id="PS50048"/>
    </source>
</evidence>
<dbReference type="RefSeq" id="XP_013320318.1">
    <property type="nucleotide sequence ID" value="XM_013464864.1"/>
</dbReference>
<dbReference type="GeneID" id="25321913"/>
<keyword evidence="5" id="KW-0539">Nucleus</keyword>
<dbReference type="GO" id="GO:0005634">
    <property type="term" value="C:nucleus"/>
    <property type="evidence" value="ECO:0007669"/>
    <property type="project" value="UniProtKB-SubCell"/>
</dbReference>
<dbReference type="PANTHER" id="PTHR37534:SF25">
    <property type="entry name" value="ZN(II)2CYS6 TRANSCRIPTION FACTOR (EUROFUNG)"/>
    <property type="match status" value="1"/>
</dbReference>
<comment type="subcellular location">
    <subcellularLocation>
        <location evidence="1">Nucleus</location>
    </subcellularLocation>
</comment>
<dbReference type="CDD" id="cd00067">
    <property type="entry name" value="GAL4"/>
    <property type="match status" value="1"/>
</dbReference>
<accession>A0A0D2FHT1</accession>
<evidence type="ECO:0000256" key="3">
    <source>
        <dbReference type="ARBA" id="ARBA00023125"/>
    </source>
</evidence>
<dbReference type="PANTHER" id="PTHR37534">
    <property type="entry name" value="TRANSCRIPTIONAL ACTIVATOR PROTEIN UGA3"/>
    <property type="match status" value="1"/>
</dbReference>
<feature type="domain" description="Zn(2)-C6 fungal-type" evidence="6">
    <location>
        <begin position="3"/>
        <end position="31"/>
    </location>
</feature>
<dbReference type="EMBL" id="KN847317">
    <property type="protein sequence ID" value="KIW59734.1"/>
    <property type="molecule type" value="Genomic_DNA"/>
</dbReference>
<dbReference type="Pfam" id="PF11951">
    <property type="entry name" value="Fungal_trans_2"/>
    <property type="match status" value="1"/>
</dbReference>
<proteinExistence type="predicted"/>
<gene>
    <name evidence="7" type="ORF">PV05_00005</name>
</gene>
<dbReference type="AlphaFoldDB" id="A0A0D2FHT1"/>